<sequence length="182" mass="21788">MLIMNKEISRLQPLNMVKGWQVIENRLLEDEEENKKAEGTFLTLEKKQTGRKMQVRREENYFQFDFTIPEEKQILKRIQLHTQQEVVSEIERAMWNLDNRTDRKEPYDLAPLRVASGWKIEYNTCINIDPEKLPEEDSQWLNFTEDLLLLAYDDGRILIDVGWKREADPSGRFQLIFVIDER</sequence>
<accession>A0AAX1Q578</accession>
<dbReference type="AlphaFoldDB" id="A0AAX1Q578"/>
<proteinExistence type="predicted"/>
<dbReference type="EMBL" id="LVYK01000055">
    <property type="protein sequence ID" value="RAS73545.1"/>
    <property type="molecule type" value="Genomic_DNA"/>
</dbReference>
<evidence type="ECO:0000313" key="2">
    <source>
        <dbReference type="Proteomes" id="UP000250174"/>
    </source>
</evidence>
<protein>
    <submittedName>
        <fullName evidence="1">Uncharacterized protein</fullName>
    </submittedName>
</protein>
<evidence type="ECO:0000313" key="1">
    <source>
        <dbReference type="EMBL" id="RAS73545.1"/>
    </source>
</evidence>
<dbReference type="RefSeq" id="WP_113765984.1">
    <property type="nucleotide sequence ID" value="NZ_LVYK01000055.1"/>
</dbReference>
<reference evidence="1 2" key="1">
    <citation type="submission" date="2016-03" db="EMBL/GenBank/DDBJ databases">
        <title>Comparison of Bacillus endophyticus and B. anthracis characteristics using whole genome sequence analysis and microbiological techniques.</title>
        <authorList>
            <person name="Lekota K.E."/>
            <person name="Mafofo J."/>
            <person name="Rees J."/>
            <person name="Muchadeyi F.C."/>
            <person name="Madoroba E."/>
            <person name="Van Heerden H."/>
        </authorList>
    </citation>
    <scope>NUCLEOTIDE SEQUENCE [LARGE SCALE GENOMIC DNA]</scope>
    <source>
        <strain evidence="1 2">3631_10C</strain>
    </source>
</reference>
<name>A0AAX1Q578_9BACI</name>
<gene>
    <name evidence="1" type="ORF">A3864_20690</name>
</gene>
<organism evidence="1 2">
    <name type="scientific">Priestia endophytica</name>
    <dbReference type="NCBI Taxonomy" id="135735"/>
    <lineage>
        <taxon>Bacteria</taxon>
        <taxon>Bacillati</taxon>
        <taxon>Bacillota</taxon>
        <taxon>Bacilli</taxon>
        <taxon>Bacillales</taxon>
        <taxon>Bacillaceae</taxon>
        <taxon>Priestia</taxon>
    </lineage>
</organism>
<dbReference type="Proteomes" id="UP000250174">
    <property type="component" value="Unassembled WGS sequence"/>
</dbReference>
<comment type="caution">
    <text evidence="1">The sequence shown here is derived from an EMBL/GenBank/DDBJ whole genome shotgun (WGS) entry which is preliminary data.</text>
</comment>